<gene>
    <name evidence="1" type="ORF">C7S16_3776</name>
</gene>
<proteinExistence type="predicted"/>
<reference evidence="1" key="1">
    <citation type="submission" date="2018-08" db="EMBL/GenBank/DDBJ databases">
        <title>Identification of Burkholderia cepacia strains that express a Burkholderia pseudomallei-like capsular polysaccharide.</title>
        <authorList>
            <person name="Burtnick M.N."/>
            <person name="Vongsouvath M."/>
            <person name="Newton P."/>
            <person name="Wuthiekanun V."/>
            <person name="Limmathurotsakul D."/>
            <person name="Brett P.J."/>
            <person name="Chantratita N."/>
            <person name="Dance D.A."/>
        </authorList>
    </citation>
    <scope>NUCLEOTIDE SEQUENCE</scope>
    <source>
        <strain evidence="1">SBXCC001</strain>
    </source>
</reference>
<evidence type="ECO:0000313" key="1">
    <source>
        <dbReference type="EMBL" id="MDW9254439.1"/>
    </source>
</evidence>
<comment type="caution">
    <text evidence="1">The sequence shown here is derived from an EMBL/GenBank/DDBJ whole genome shotgun (WGS) entry which is preliminary data.</text>
</comment>
<dbReference type="AlphaFoldDB" id="A0AAW9D2M0"/>
<sequence>MVDTASGARFNFPRSLSLCLMRHEFCARFFDSIQCGK</sequence>
<dbReference type="EMBL" id="QXCT01000002">
    <property type="protein sequence ID" value="MDW9254439.1"/>
    <property type="molecule type" value="Genomic_DNA"/>
</dbReference>
<organism evidence="1 2">
    <name type="scientific">Burkholderia thailandensis</name>
    <dbReference type="NCBI Taxonomy" id="57975"/>
    <lineage>
        <taxon>Bacteria</taxon>
        <taxon>Pseudomonadati</taxon>
        <taxon>Pseudomonadota</taxon>
        <taxon>Betaproteobacteria</taxon>
        <taxon>Burkholderiales</taxon>
        <taxon>Burkholderiaceae</taxon>
        <taxon>Burkholderia</taxon>
        <taxon>pseudomallei group</taxon>
    </lineage>
</organism>
<evidence type="ECO:0008006" key="3">
    <source>
        <dbReference type="Google" id="ProtNLM"/>
    </source>
</evidence>
<evidence type="ECO:0000313" key="2">
    <source>
        <dbReference type="Proteomes" id="UP001272137"/>
    </source>
</evidence>
<name>A0AAW9D2M0_BURTH</name>
<accession>A0AAW9D2M0</accession>
<protein>
    <recommendedName>
        <fullName evidence="3">Phenol hydroxylase</fullName>
    </recommendedName>
</protein>
<dbReference type="Proteomes" id="UP001272137">
    <property type="component" value="Unassembled WGS sequence"/>
</dbReference>